<sequence length="89" mass="9115">MSSVNEKQGDEEVHELGDRRSSPTPSTGGRTATTSQEWNQGDGGSASALVQGIMIASSLDSSSTPPPPPPPGSTSPSSSSTDHVFVKMD</sequence>
<accession>A0ABQ7JR87</accession>
<evidence type="ECO:0000313" key="3">
    <source>
        <dbReference type="Proteomes" id="UP001194696"/>
    </source>
</evidence>
<gene>
    <name evidence="2" type="ORF">BGZ96_012184</name>
</gene>
<organism evidence="2 3">
    <name type="scientific">Linnemannia gamsii</name>
    <dbReference type="NCBI Taxonomy" id="64522"/>
    <lineage>
        <taxon>Eukaryota</taxon>
        <taxon>Fungi</taxon>
        <taxon>Fungi incertae sedis</taxon>
        <taxon>Mucoromycota</taxon>
        <taxon>Mortierellomycotina</taxon>
        <taxon>Mortierellomycetes</taxon>
        <taxon>Mortierellales</taxon>
        <taxon>Mortierellaceae</taxon>
        <taxon>Linnemannia</taxon>
    </lineage>
</organism>
<protein>
    <submittedName>
        <fullName evidence="2">Uncharacterized protein</fullName>
    </submittedName>
</protein>
<feature type="compositionally biased region" description="Polar residues" evidence="1">
    <location>
        <begin position="22"/>
        <end position="39"/>
    </location>
</feature>
<name>A0ABQ7JR87_9FUNG</name>
<reference evidence="2 3" key="1">
    <citation type="journal article" date="2020" name="Fungal Divers.">
        <title>Resolving the Mortierellaceae phylogeny through synthesis of multi-gene phylogenetics and phylogenomics.</title>
        <authorList>
            <person name="Vandepol N."/>
            <person name="Liber J."/>
            <person name="Desiro A."/>
            <person name="Na H."/>
            <person name="Kennedy M."/>
            <person name="Barry K."/>
            <person name="Grigoriev I.V."/>
            <person name="Miller A.N."/>
            <person name="O'Donnell K."/>
            <person name="Stajich J.E."/>
            <person name="Bonito G."/>
        </authorList>
    </citation>
    <scope>NUCLEOTIDE SEQUENCE [LARGE SCALE GENOMIC DNA]</scope>
    <source>
        <strain evidence="2 3">AD045</strain>
    </source>
</reference>
<feature type="compositionally biased region" description="Basic and acidic residues" evidence="1">
    <location>
        <begin position="7"/>
        <end position="21"/>
    </location>
</feature>
<evidence type="ECO:0000313" key="2">
    <source>
        <dbReference type="EMBL" id="KAG0283454.1"/>
    </source>
</evidence>
<dbReference type="EMBL" id="JAAAIM010000900">
    <property type="protein sequence ID" value="KAG0283454.1"/>
    <property type="molecule type" value="Genomic_DNA"/>
</dbReference>
<feature type="compositionally biased region" description="Pro residues" evidence="1">
    <location>
        <begin position="64"/>
        <end position="73"/>
    </location>
</feature>
<evidence type="ECO:0000256" key="1">
    <source>
        <dbReference type="SAM" id="MobiDB-lite"/>
    </source>
</evidence>
<proteinExistence type="predicted"/>
<feature type="region of interest" description="Disordered" evidence="1">
    <location>
        <begin position="1"/>
        <end position="89"/>
    </location>
</feature>
<comment type="caution">
    <text evidence="2">The sequence shown here is derived from an EMBL/GenBank/DDBJ whole genome shotgun (WGS) entry which is preliminary data.</text>
</comment>
<keyword evidence="3" id="KW-1185">Reference proteome</keyword>
<dbReference type="Proteomes" id="UP001194696">
    <property type="component" value="Unassembled WGS sequence"/>
</dbReference>